<reference evidence="3" key="1">
    <citation type="submission" date="2016-10" db="EMBL/GenBank/DDBJ databases">
        <authorList>
            <person name="Varghese N."/>
            <person name="Submissions S."/>
        </authorList>
    </citation>
    <scope>NUCLEOTIDE SEQUENCE [LARGE SCALE GENOMIC DNA]</scope>
    <source>
        <strain evidence="3">DSM 17038</strain>
    </source>
</reference>
<keyword evidence="3" id="KW-1185">Reference proteome</keyword>
<dbReference type="Gene3D" id="3.30.460.10">
    <property type="entry name" value="Beta Polymerase, domain 2"/>
    <property type="match status" value="1"/>
</dbReference>
<evidence type="ECO:0000259" key="1">
    <source>
        <dbReference type="Pfam" id="PF18765"/>
    </source>
</evidence>
<feature type="domain" description="Polymerase beta nucleotidyltransferase" evidence="1">
    <location>
        <begin position="26"/>
        <end position="81"/>
    </location>
</feature>
<dbReference type="InterPro" id="IPR043519">
    <property type="entry name" value="NT_sf"/>
</dbReference>
<dbReference type="OrthoDB" id="9793109at2"/>
<dbReference type="AlphaFoldDB" id="A0A1I2WTF6"/>
<dbReference type="InterPro" id="IPR041633">
    <property type="entry name" value="Polbeta"/>
</dbReference>
<name>A0A1I2WTF6_9FIRM</name>
<proteinExistence type="predicted"/>
<dbReference type="EMBL" id="FOOX01000014">
    <property type="protein sequence ID" value="SFH04502.1"/>
    <property type="molecule type" value="Genomic_DNA"/>
</dbReference>
<dbReference type="CDD" id="cd05403">
    <property type="entry name" value="NT_KNTase_like"/>
    <property type="match status" value="1"/>
</dbReference>
<dbReference type="RefSeq" id="WP_092472948.1">
    <property type="nucleotide sequence ID" value="NZ_FOOX01000014.1"/>
</dbReference>
<dbReference type="SUPFAM" id="SSF81301">
    <property type="entry name" value="Nucleotidyltransferase"/>
    <property type="match status" value="1"/>
</dbReference>
<dbReference type="Pfam" id="PF18765">
    <property type="entry name" value="Polbeta"/>
    <property type="match status" value="1"/>
</dbReference>
<organism evidence="2 3">
    <name type="scientific">Desulfotruncus arcticus DSM 17038</name>
    <dbReference type="NCBI Taxonomy" id="1121424"/>
    <lineage>
        <taxon>Bacteria</taxon>
        <taxon>Bacillati</taxon>
        <taxon>Bacillota</taxon>
        <taxon>Clostridia</taxon>
        <taxon>Eubacteriales</taxon>
        <taxon>Desulfallaceae</taxon>
        <taxon>Desulfotruncus</taxon>
    </lineage>
</organism>
<accession>A0A1I2WTF6</accession>
<gene>
    <name evidence="2" type="ORF">SAMN05660649_03640</name>
</gene>
<evidence type="ECO:0000313" key="2">
    <source>
        <dbReference type="EMBL" id="SFH04502.1"/>
    </source>
</evidence>
<evidence type="ECO:0000313" key="3">
    <source>
        <dbReference type="Proteomes" id="UP000199337"/>
    </source>
</evidence>
<sequence>MEPAIIKLANLDPLWPRVLESIRAAVPELKAVLCYGSRVGGCSTKNSDFDVMIITAEQWPWSKQIKLEQNLSRRVGKNVDARVISVEGLRNLRLMDPYVHFALATGVIVGESEIIYAHAPLALTGIRNMLENVELELDDLDIYEEQDTRIEQLRKCVRDLIVIGQILEDDYLIQTYHEKINKTLGNVAPGNETQLKEIVRSMLVKIRGRIGSMAANESDRYLEAIING</sequence>
<protein>
    <recommendedName>
        <fullName evidence="1">Polymerase beta nucleotidyltransferase domain-containing protein</fullName>
    </recommendedName>
</protein>
<dbReference type="Proteomes" id="UP000199337">
    <property type="component" value="Unassembled WGS sequence"/>
</dbReference>